<accession>A0AAX4H4M0</accession>
<dbReference type="KEGG" id="asau:88171816"/>
<sequence length="198" mass="22705">MTEEPEPIFSKEPIYLKNSRESEVLSAQISIVRIVLSQNSLSNNLQKLLRRFAGEAEGARELIDNFIEDYVTQCLVIEQHATKGKLTNKETIRNRVIFEQFETAITEAHLRLKRWATILIAMHELIAEICKGIAQFIRRRSELGKVTLSTCRAVEFLDLQVKFKNMMGKARSLVAIARKTMTSVELYSNQIKAFSDDK</sequence>
<protein>
    <submittedName>
        <fullName evidence="1">Uncharacterized protein</fullName>
    </submittedName>
</protein>
<organism evidence="1 2">
    <name type="scientific">Australozyma saopauloensis</name>
    <dbReference type="NCBI Taxonomy" id="291208"/>
    <lineage>
        <taxon>Eukaryota</taxon>
        <taxon>Fungi</taxon>
        <taxon>Dikarya</taxon>
        <taxon>Ascomycota</taxon>
        <taxon>Saccharomycotina</taxon>
        <taxon>Pichiomycetes</taxon>
        <taxon>Metschnikowiaceae</taxon>
        <taxon>Australozyma</taxon>
    </lineage>
</organism>
<keyword evidence="2" id="KW-1185">Reference proteome</keyword>
<name>A0AAX4H4M0_9ASCO</name>
<evidence type="ECO:0000313" key="1">
    <source>
        <dbReference type="EMBL" id="WPK23507.1"/>
    </source>
</evidence>
<proteinExistence type="predicted"/>
<dbReference type="EMBL" id="CP138894">
    <property type="protein sequence ID" value="WPK23507.1"/>
    <property type="molecule type" value="Genomic_DNA"/>
</dbReference>
<dbReference type="GeneID" id="88171816"/>
<evidence type="ECO:0000313" key="2">
    <source>
        <dbReference type="Proteomes" id="UP001338582"/>
    </source>
</evidence>
<dbReference type="Proteomes" id="UP001338582">
    <property type="component" value="Chromosome 1"/>
</dbReference>
<dbReference type="AlphaFoldDB" id="A0AAX4H4M0"/>
<dbReference type="RefSeq" id="XP_062875893.1">
    <property type="nucleotide sequence ID" value="XM_063019823.1"/>
</dbReference>
<reference evidence="1 2" key="1">
    <citation type="submission" date="2023-10" db="EMBL/GenBank/DDBJ databases">
        <title>Draft Genome Sequence of Candida saopaulonensis from a very Premature Infant with Sepsis.</title>
        <authorList>
            <person name="Ning Y."/>
            <person name="Dai R."/>
            <person name="Xiao M."/>
            <person name="Xu Y."/>
            <person name="Yan Q."/>
            <person name="Zhang L."/>
        </authorList>
    </citation>
    <scope>NUCLEOTIDE SEQUENCE [LARGE SCALE GENOMIC DNA]</scope>
    <source>
        <strain evidence="1 2">19XY460</strain>
    </source>
</reference>
<gene>
    <name evidence="1" type="ORF">PUMCH_000748</name>
</gene>